<evidence type="ECO:0008006" key="4">
    <source>
        <dbReference type="Google" id="ProtNLM"/>
    </source>
</evidence>
<proteinExistence type="predicted"/>
<dbReference type="PROSITE" id="PS51257">
    <property type="entry name" value="PROKAR_LIPOPROTEIN"/>
    <property type="match status" value="1"/>
</dbReference>
<dbReference type="OrthoDB" id="1452258at2"/>
<name>A0A1H7PFF3_9FLAO</name>
<keyword evidence="1" id="KW-0732">Signal</keyword>
<evidence type="ECO:0000313" key="2">
    <source>
        <dbReference type="EMBL" id="SEL34366.1"/>
    </source>
</evidence>
<keyword evidence="3" id="KW-1185">Reference proteome</keyword>
<dbReference type="STRING" id="228957.SAMN04488008_103432"/>
<dbReference type="AlphaFoldDB" id="A0A1H7PFF3"/>
<feature type="chain" id="PRO_5011777469" description="Lipocalin-like domain-containing protein" evidence="1">
    <location>
        <begin position="22"/>
        <end position="154"/>
    </location>
</feature>
<gene>
    <name evidence="2" type="ORF">SAMN04488008_103432</name>
</gene>
<organism evidence="2 3">
    <name type="scientific">Maribacter orientalis</name>
    <dbReference type="NCBI Taxonomy" id="228957"/>
    <lineage>
        <taxon>Bacteria</taxon>
        <taxon>Pseudomonadati</taxon>
        <taxon>Bacteroidota</taxon>
        <taxon>Flavobacteriia</taxon>
        <taxon>Flavobacteriales</taxon>
        <taxon>Flavobacteriaceae</taxon>
        <taxon>Maribacter</taxon>
    </lineage>
</organism>
<dbReference type="RefSeq" id="WP_143057802.1">
    <property type="nucleotide sequence ID" value="NZ_FNZN01000003.1"/>
</dbReference>
<evidence type="ECO:0000313" key="3">
    <source>
        <dbReference type="Proteomes" id="UP000198990"/>
    </source>
</evidence>
<sequence>MKNFKYVLVFCSILIIAACSSDDDGNETQESSLVIGAYNLTEVNLSTAQDPNEDGVSSINMLDELSCLTGLLTVSEDGTWDMDLIELNITSITGDLYGIRCGRTINYTGKWTILSNVLNLNNSEFSTMIFNSSTLTESINDDLPGISNRKFLKQ</sequence>
<dbReference type="Proteomes" id="UP000198990">
    <property type="component" value="Unassembled WGS sequence"/>
</dbReference>
<evidence type="ECO:0000256" key="1">
    <source>
        <dbReference type="SAM" id="SignalP"/>
    </source>
</evidence>
<feature type="signal peptide" evidence="1">
    <location>
        <begin position="1"/>
        <end position="21"/>
    </location>
</feature>
<reference evidence="3" key="1">
    <citation type="submission" date="2016-10" db="EMBL/GenBank/DDBJ databases">
        <authorList>
            <person name="Varghese N."/>
            <person name="Submissions S."/>
        </authorList>
    </citation>
    <scope>NUCLEOTIDE SEQUENCE [LARGE SCALE GENOMIC DNA]</scope>
    <source>
        <strain evidence="3">DSM 16471</strain>
    </source>
</reference>
<dbReference type="EMBL" id="FNZN01000003">
    <property type="protein sequence ID" value="SEL34366.1"/>
    <property type="molecule type" value="Genomic_DNA"/>
</dbReference>
<protein>
    <recommendedName>
        <fullName evidence="4">Lipocalin-like domain-containing protein</fullName>
    </recommendedName>
</protein>
<accession>A0A1H7PFF3</accession>